<dbReference type="Proteomes" id="UP000799777">
    <property type="component" value="Unassembled WGS sequence"/>
</dbReference>
<gene>
    <name evidence="2" type="ORF">EK21DRAFT_86973</name>
</gene>
<feature type="region of interest" description="Disordered" evidence="1">
    <location>
        <begin position="404"/>
        <end position="441"/>
    </location>
</feature>
<dbReference type="Gene3D" id="3.10.50.10">
    <property type="match status" value="1"/>
</dbReference>
<evidence type="ECO:0000313" key="3">
    <source>
        <dbReference type="Proteomes" id="UP000799777"/>
    </source>
</evidence>
<feature type="compositionally biased region" description="Pro residues" evidence="1">
    <location>
        <begin position="408"/>
        <end position="428"/>
    </location>
</feature>
<protein>
    <submittedName>
        <fullName evidence="2">Uncharacterized protein</fullName>
    </submittedName>
</protein>
<keyword evidence="3" id="KW-1185">Reference proteome</keyword>
<feature type="region of interest" description="Disordered" evidence="1">
    <location>
        <begin position="472"/>
        <end position="498"/>
    </location>
</feature>
<organism evidence="2 3">
    <name type="scientific">Setomelanomma holmii</name>
    <dbReference type="NCBI Taxonomy" id="210430"/>
    <lineage>
        <taxon>Eukaryota</taxon>
        <taxon>Fungi</taxon>
        <taxon>Dikarya</taxon>
        <taxon>Ascomycota</taxon>
        <taxon>Pezizomycotina</taxon>
        <taxon>Dothideomycetes</taxon>
        <taxon>Pleosporomycetidae</taxon>
        <taxon>Pleosporales</taxon>
        <taxon>Pleosporineae</taxon>
        <taxon>Phaeosphaeriaceae</taxon>
        <taxon>Setomelanomma</taxon>
    </lineage>
</organism>
<sequence length="611" mass="67241">MSIAYYRGTYKLSKTSCIKTGCSFVAGEGGPTGFCTNFPGVLSNREIKQLIKDEGITPYFNQAAMVKYFIYASNSWVGSDDAETYALKEAFADDHCLGGICWMWEHRAGMNEAEGSCIERATASDYIHNQMIHSVLCELRCQADRIMIWSIDFDKETGLGLGAGNEHKSPQSATINPMAHTTVSRGQTFTLGSGAATDVPRLLNNGNQNSPQGPGASKYIPLPPGFVPPRSFTDPDSVLIPANQPLPRETTIPEGIIFTEPFLIAPSSSLREGEGEDQASISSDLIWLPPEIWNDPNPQVQCFFPCIFVLPPYTSYTGTVDYPQVTVTESGMTKTTLTFPPLTVSSWAPNTIVVGGRAGCTTTASCTDVIDNRRTFTIDLSRSSAWPFGPPKSTATPCAWPTLTCTPGPGPDPGTGPIPTPRPIPILPPGDTKPKEEDEEEQEEICLLQQSFTRKVTRTVVITATSQFKTFKKPSKTSIETSTKTSTKQPEPTLNTPDWTQNKTIHMITTSDQFCEQNLKGKTITEDWNPGVIKLFNRIDNEVVNVEIIAFVEALPGCKWKVDVNKCKEVFRDIIDNCDTNGENRKQVGRWENNCLKWRLDPNANFPHAVL</sequence>
<accession>A0A9P4HDC7</accession>
<dbReference type="InterPro" id="IPR029070">
    <property type="entry name" value="Chitinase_insertion_sf"/>
</dbReference>
<reference evidence="2" key="1">
    <citation type="journal article" date="2020" name="Stud. Mycol.">
        <title>101 Dothideomycetes genomes: a test case for predicting lifestyles and emergence of pathogens.</title>
        <authorList>
            <person name="Haridas S."/>
            <person name="Albert R."/>
            <person name="Binder M."/>
            <person name="Bloem J."/>
            <person name="Labutti K."/>
            <person name="Salamov A."/>
            <person name="Andreopoulos B."/>
            <person name="Baker S."/>
            <person name="Barry K."/>
            <person name="Bills G."/>
            <person name="Bluhm B."/>
            <person name="Cannon C."/>
            <person name="Castanera R."/>
            <person name="Culley D."/>
            <person name="Daum C."/>
            <person name="Ezra D."/>
            <person name="Gonzalez J."/>
            <person name="Henrissat B."/>
            <person name="Kuo A."/>
            <person name="Liang C."/>
            <person name="Lipzen A."/>
            <person name="Lutzoni F."/>
            <person name="Magnuson J."/>
            <person name="Mondo S."/>
            <person name="Nolan M."/>
            <person name="Ohm R."/>
            <person name="Pangilinan J."/>
            <person name="Park H.-J."/>
            <person name="Ramirez L."/>
            <person name="Alfaro M."/>
            <person name="Sun H."/>
            <person name="Tritt A."/>
            <person name="Yoshinaga Y."/>
            <person name="Zwiers L.-H."/>
            <person name="Turgeon B."/>
            <person name="Goodwin S."/>
            <person name="Spatafora J."/>
            <person name="Crous P."/>
            <person name="Grigoriev I."/>
        </authorList>
    </citation>
    <scope>NUCLEOTIDE SEQUENCE</scope>
    <source>
        <strain evidence="2">CBS 110217</strain>
    </source>
</reference>
<proteinExistence type="predicted"/>
<dbReference type="EMBL" id="ML978171">
    <property type="protein sequence ID" value="KAF2032665.1"/>
    <property type="molecule type" value="Genomic_DNA"/>
</dbReference>
<dbReference type="AlphaFoldDB" id="A0A9P4HDC7"/>
<feature type="compositionally biased region" description="Low complexity" evidence="1">
    <location>
        <begin position="476"/>
        <end position="488"/>
    </location>
</feature>
<evidence type="ECO:0000313" key="2">
    <source>
        <dbReference type="EMBL" id="KAF2032665.1"/>
    </source>
</evidence>
<name>A0A9P4HDC7_9PLEO</name>
<evidence type="ECO:0000256" key="1">
    <source>
        <dbReference type="SAM" id="MobiDB-lite"/>
    </source>
</evidence>
<feature type="compositionally biased region" description="Polar residues" evidence="1">
    <location>
        <begin position="489"/>
        <end position="498"/>
    </location>
</feature>
<comment type="caution">
    <text evidence="2">The sequence shown here is derived from an EMBL/GenBank/DDBJ whole genome shotgun (WGS) entry which is preliminary data.</text>
</comment>
<dbReference type="SUPFAM" id="SSF54556">
    <property type="entry name" value="Chitinase insertion domain"/>
    <property type="match status" value="1"/>
</dbReference>
<dbReference type="OrthoDB" id="73875at2759"/>